<organism evidence="4 5">
    <name type="scientific">Caenorhabditis elegans</name>
    <dbReference type="NCBI Taxonomy" id="6239"/>
    <lineage>
        <taxon>Eukaryota</taxon>
        <taxon>Metazoa</taxon>
        <taxon>Ecdysozoa</taxon>
        <taxon>Nematoda</taxon>
        <taxon>Chromadorea</taxon>
        <taxon>Rhabditida</taxon>
        <taxon>Rhabditina</taxon>
        <taxon>Rhabditomorpha</taxon>
        <taxon>Rhabditoidea</taxon>
        <taxon>Rhabditidae</taxon>
        <taxon>Peloderinae</taxon>
        <taxon>Caenorhabditis</taxon>
    </lineage>
</organism>
<dbReference type="PeptideAtlas" id="F5GU86"/>
<dbReference type="InterPro" id="IPR038765">
    <property type="entry name" value="Papain-like_cys_pep_sf"/>
</dbReference>
<feature type="compositionally biased region" description="Basic and acidic residues" evidence="2">
    <location>
        <begin position="151"/>
        <end position="165"/>
    </location>
</feature>
<dbReference type="GeneID" id="177679"/>
<dbReference type="Pfam" id="PF02338">
    <property type="entry name" value="OTU"/>
    <property type="match status" value="1"/>
</dbReference>
<dbReference type="InterPro" id="IPR050704">
    <property type="entry name" value="Peptidase_C85-like"/>
</dbReference>
<dbReference type="SMR" id="F5GU86"/>
<dbReference type="CTD" id="177679"/>
<dbReference type="PANTHER" id="PTHR12419">
    <property type="entry name" value="OTU DOMAIN CONTAINING PROTEIN"/>
    <property type="match status" value="1"/>
</dbReference>
<dbReference type="OrthoDB" id="415023at2759"/>
<feature type="compositionally biased region" description="Basic and acidic residues" evidence="2">
    <location>
        <begin position="15"/>
        <end position="28"/>
    </location>
</feature>
<proteinExistence type="evidence at protein level"/>
<dbReference type="AlphaFoldDB" id="F5GU86"/>
<keyword evidence="7" id="KW-1267">Proteomics identification</keyword>
<dbReference type="ExpressionAtlas" id="F5GU86">
    <property type="expression patterns" value="baseline and differential"/>
</dbReference>
<evidence type="ECO:0000256" key="1">
    <source>
        <dbReference type="ARBA" id="ARBA00022801"/>
    </source>
</evidence>
<dbReference type="WormBase" id="F21D5.2b">
    <property type="protein sequence ID" value="CE46110"/>
    <property type="gene ID" value="WBGene00009007"/>
    <property type="gene designation" value="otub-3"/>
</dbReference>
<protein>
    <submittedName>
        <fullName evidence="4">OTU domain-containing protein</fullName>
    </submittedName>
</protein>
<dbReference type="InterPro" id="IPR003323">
    <property type="entry name" value="OTU_dom"/>
</dbReference>
<feature type="compositionally biased region" description="Low complexity" evidence="2">
    <location>
        <begin position="29"/>
        <end position="38"/>
    </location>
</feature>
<dbReference type="PROSITE" id="PS50802">
    <property type="entry name" value="OTU"/>
    <property type="match status" value="1"/>
</dbReference>
<name>F5GU86_CAEEL</name>
<dbReference type="Bgee" id="WBGene00009007">
    <property type="expression patterns" value="Expressed in germ line (C elegans) and 4 other cell types or tissues"/>
</dbReference>
<dbReference type="CDD" id="cd22761">
    <property type="entry name" value="OTU_OTUD6"/>
    <property type="match status" value="1"/>
</dbReference>
<dbReference type="PaxDb" id="6239-F21D5.2b"/>
<dbReference type="STRING" id="6239.F21D5.2b.1"/>
<dbReference type="PhylomeDB" id="F5GU86"/>
<dbReference type="FunCoup" id="F5GU86">
    <property type="interactions" value="2110"/>
</dbReference>
<dbReference type="Gene3D" id="3.90.70.80">
    <property type="match status" value="1"/>
</dbReference>
<dbReference type="eggNOG" id="KOG2606">
    <property type="taxonomic scope" value="Eukaryota"/>
</dbReference>
<evidence type="ECO:0000259" key="3">
    <source>
        <dbReference type="PROSITE" id="PS50802"/>
    </source>
</evidence>
<dbReference type="InterPro" id="IPR049772">
    <property type="entry name" value="OTU_OTUD6"/>
</dbReference>
<accession>F5GU86</accession>
<reference evidence="4 5" key="1">
    <citation type="journal article" date="1998" name="Science">
        <title>Genome sequence of the nematode C. elegans: a platform for investigating biology.</title>
        <authorList>
            <consortium name="The C. elegans sequencing consortium"/>
            <person name="Sulson J.E."/>
            <person name="Waterston R."/>
        </authorList>
    </citation>
    <scope>NUCLEOTIDE SEQUENCE [LARGE SCALE GENOMIC DNA]</scope>
    <source>
        <strain evidence="4 5">Bristol N2</strain>
    </source>
</reference>
<dbReference type="SUPFAM" id="SSF54001">
    <property type="entry name" value="Cysteine proteinases"/>
    <property type="match status" value="1"/>
</dbReference>
<feature type="domain" description="OTU" evidence="3">
    <location>
        <begin position="188"/>
        <end position="330"/>
    </location>
</feature>
<evidence type="ECO:0000313" key="6">
    <source>
        <dbReference type="WormBase" id="F21D5.2b"/>
    </source>
</evidence>
<dbReference type="PANTHER" id="PTHR12419:SF10">
    <property type="entry name" value="DEUBIQUITINASE OTUD6B"/>
    <property type="match status" value="1"/>
</dbReference>
<dbReference type="FunFam" id="3.90.70.80:FF:000030">
    <property type="entry name" value="OTUBain deubiquitylating protease homolog"/>
    <property type="match status" value="1"/>
</dbReference>
<dbReference type="InParanoid" id="F5GU86"/>
<gene>
    <name evidence="4 6" type="primary">otub-3</name>
    <name evidence="4" type="ORF">CELE_F21D5.2</name>
    <name evidence="6" type="ORF">F21D5.2</name>
</gene>
<dbReference type="EMBL" id="BX284604">
    <property type="protein sequence ID" value="CCA65553.1"/>
    <property type="molecule type" value="Genomic_DNA"/>
</dbReference>
<evidence type="ECO:0000313" key="4">
    <source>
        <dbReference type="EMBL" id="CCA65553.1"/>
    </source>
</evidence>
<dbReference type="RefSeq" id="NP_001255319.1">
    <property type="nucleotide sequence ID" value="NM_001268390.4"/>
</dbReference>
<evidence type="ECO:0000256" key="2">
    <source>
        <dbReference type="SAM" id="MobiDB-lite"/>
    </source>
</evidence>
<keyword evidence="5" id="KW-1185">Reference proteome</keyword>
<evidence type="ECO:0007829" key="7">
    <source>
        <dbReference type="PeptideAtlas" id="F5GU86"/>
    </source>
</evidence>
<dbReference type="Proteomes" id="UP000001940">
    <property type="component" value="Chromosome IV"/>
</dbReference>
<dbReference type="GO" id="GO:0004843">
    <property type="term" value="F:cysteine-type deubiquitinase activity"/>
    <property type="evidence" value="ECO:0000318"/>
    <property type="project" value="GO_Central"/>
</dbReference>
<keyword evidence="1" id="KW-0378">Hydrolase</keyword>
<feature type="region of interest" description="Disordered" evidence="2">
    <location>
        <begin position="1"/>
        <end position="173"/>
    </location>
</feature>
<dbReference type="OMA" id="QDQLVFS"/>
<evidence type="ECO:0000313" key="5">
    <source>
        <dbReference type="Proteomes" id="UP000001940"/>
    </source>
</evidence>
<sequence>MSGTPKRNRTYLAPDDEHTPTKKRESSPKSRQSKSTSPLDRLKQLPGKILAKKKAAKCGNKQMQKEAGAECEKMEKEMDERHKKELEEAKKPEESEAVPAENPEASTLSPPSPNPEGSDNDGEGPSSSAFYKTVKISNKAAKKQDKKKKTADKMKAAEAADKEAGKNQLSDRQMEKAAVKEMLAEDHMKMIDIPADGDCMYNAISHQLQEEGIEISVRKLRKRCGTYMREHSEDFRPFIEDMANMDSDSSWATYLGGVENVAEIGGVWGGELELKACSMIFEKTIVVYKQYGGRHTIGEEYSSPKDRALRVVFLRHAYSLGEHYNSTCPY</sequence>
<feature type="compositionally biased region" description="Basic residues" evidence="2">
    <location>
        <begin position="140"/>
        <end position="150"/>
    </location>
</feature>
<dbReference type="AGR" id="WB:WBGene00009007"/>
<feature type="compositionally biased region" description="Basic and acidic residues" evidence="2">
    <location>
        <begin position="63"/>
        <end position="94"/>
    </location>
</feature>